<dbReference type="AlphaFoldDB" id="A0A482VUX9"/>
<organism evidence="2 3">
    <name type="scientific">Asbolus verrucosus</name>
    <name type="common">Desert ironclad beetle</name>
    <dbReference type="NCBI Taxonomy" id="1661398"/>
    <lineage>
        <taxon>Eukaryota</taxon>
        <taxon>Metazoa</taxon>
        <taxon>Ecdysozoa</taxon>
        <taxon>Arthropoda</taxon>
        <taxon>Hexapoda</taxon>
        <taxon>Insecta</taxon>
        <taxon>Pterygota</taxon>
        <taxon>Neoptera</taxon>
        <taxon>Endopterygota</taxon>
        <taxon>Coleoptera</taxon>
        <taxon>Polyphaga</taxon>
        <taxon>Cucujiformia</taxon>
        <taxon>Tenebrionidae</taxon>
        <taxon>Pimeliinae</taxon>
        <taxon>Asbolus</taxon>
    </lineage>
</organism>
<comment type="caution">
    <text evidence="2">The sequence shown here is derived from an EMBL/GenBank/DDBJ whole genome shotgun (WGS) entry which is preliminary data.</text>
</comment>
<name>A0A482VUX9_ASBVE</name>
<dbReference type="Proteomes" id="UP000292052">
    <property type="component" value="Unassembled WGS sequence"/>
</dbReference>
<dbReference type="EMBL" id="QDEB01059457">
    <property type="protein sequence ID" value="RZC36722.1"/>
    <property type="molecule type" value="Genomic_DNA"/>
</dbReference>
<evidence type="ECO:0000313" key="2">
    <source>
        <dbReference type="EMBL" id="RZC36722.1"/>
    </source>
</evidence>
<evidence type="ECO:0000256" key="1">
    <source>
        <dbReference type="SAM" id="MobiDB-lite"/>
    </source>
</evidence>
<gene>
    <name evidence="2" type="ORF">BDFB_002500</name>
</gene>
<sequence length="73" mass="7674">GAAVAPGAAVRYSFVCAPLTLKTYANPTKNSRVQAGNDGVRGPRGRPGGSGRTIDEECRWRGDASRIWPSTAN</sequence>
<protein>
    <submittedName>
        <fullName evidence="2">Uncharacterized protein</fullName>
    </submittedName>
</protein>
<proteinExistence type="predicted"/>
<keyword evidence="3" id="KW-1185">Reference proteome</keyword>
<reference evidence="2 3" key="1">
    <citation type="submission" date="2017-03" db="EMBL/GenBank/DDBJ databases">
        <title>Genome of the blue death feigning beetle - Asbolus verrucosus.</title>
        <authorList>
            <person name="Rider S.D."/>
        </authorList>
    </citation>
    <scope>NUCLEOTIDE SEQUENCE [LARGE SCALE GENOMIC DNA]</scope>
    <source>
        <strain evidence="2">Butters</strain>
        <tissue evidence="2">Head and leg muscle</tissue>
    </source>
</reference>
<feature type="compositionally biased region" description="Basic and acidic residues" evidence="1">
    <location>
        <begin position="53"/>
        <end position="64"/>
    </location>
</feature>
<accession>A0A482VUX9</accession>
<evidence type="ECO:0000313" key="3">
    <source>
        <dbReference type="Proteomes" id="UP000292052"/>
    </source>
</evidence>
<feature type="region of interest" description="Disordered" evidence="1">
    <location>
        <begin position="28"/>
        <end position="73"/>
    </location>
</feature>
<feature type="non-terminal residue" evidence="2">
    <location>
        <position position="1"/>
    </location>
</feature>